<accession>A0A9P6DTN2</accession>
<organism evidence="2 3">
    <name type="scientific">Hydnum rufescens UP504</name>
    <dbReference type="NCBI Taxonomy" id="1448309"/>
    <lineage>
        <taxon>Eukaryota</taxon>
        <taxon>Fungi</taxon>
        <taxon>Dikarya</taxon>
        <taxon>Basidiomycota</taxon>
        <taxon>Agaricomycotina</taxon>
        <taxon>Agaricomycetes</taxon>
        <taxon>Cantharellales</taxon>
        <taxon>Hydnaceae</taxon>
        <taxon>Hydnum</taxon>
    </lineage>
</organism>
<evidence type="ECO:0000313" key="3">
    <source>
        <dbReference type="Proteomes" id="UP000886523"/>
    </source>
</evidence>
<gene>
    <name evidence="2" type="ORF">BS47DRAFT_1347563</name>
</gene>
<sequence length="136" mass="15503">MPMPFSRSRAPNGNGTQLKSPSPHPQGQYPEAVVVPDGPYGHSVEDLTAVHRTKLGHAYVKVEEIRDIRGGRWVPHRKVVKPTDRSLFIARIRTIHEDDLDTMFCVVEFKNEILADTVRYKSHTCRTKFHLISLFA</sequence>
<feature type="compositionally biased region" description="Polar residues" evidence="1">
    <location>
        <begin position="9"/>
        <end position="20"/>
    </location>
</feature>
<comment type="caution">
    <text evidence="2">The sequence shown here is derived from an EMBL/GenBank/DDBJ whole genome shotgun (WGS) entry which is preliminary data.</text>
</comment>
<dbReference type="Proteomes" id="UP000886523">
    <property type="component" value="Unassembled WGS sequence"/>
</dbReference>
<protein>
    <submittedName>
        <fullName evidence="2">Uncharacterized protein</fullName>
    </submittedName>
</protein>
<feature type="region of interest" description="Disordered" evidence="1">
    <location>
        <begin position="1"/>
        <end position="35"/>
    </location>
</feature>
<evidence type="ECO:0000256" key="1">
    <source>
        <dbReference type="SAM" id="MobiDB-lite"/>
    </source>
</evidence>
<dbReference type="AlphaFoldDB" id="A0A9P6DTN2"/>
<dbReference type="EMBL" id="MU129011">
    <property type="protein sequence ID" value="KAF9510743.1"/>
    <property type="molecule type" value="Genomic_DNA"/>
</dbReference>
<reference evidence="2" key="1">
    <citation type="journal article" date="2020" name="Nat. Commun.">
        <title>Large-scale genome sequencing of mycorrhizal fungi provides insights into the early evolution of symbiotic traits.</title>
        <authorList>
            <person name="Miyauchi S."/>
            <person name="Kiss E."/>
            <person name="Kuo A."/>
            <person name="Drula E."/>
            <person name="Kohler A."/>
            <person name="Sanchez-Garcia M."/>
            <person name="Morin E."/>
            <person name="Andreopoulos B."/>
            <person name="Barry K.W."/>
            <person name="Bonito G."/>
            <person name="Buee M."/>
            <person name="Carver A."/>
            <person name="Chen C."/>
            <person name="Cichocki N."/>
            <person name="Clum A."/>
            <person name="Culley D."/>
            <person name="Crous P.W."/>
            <person name="Fauchery L."/>
            <person name="Girlanda M."/>
            <person name="Hayes R.D."/>
            <person name="Keri Z."/>
            <person name="LaButti K."/>
            <person name="Lipzen A."/>
            <person name="Lombard V."/>
            <person name="Magnuson J."/>
            <person name="Maillard F."/>
            <person name="Murat C."/>
            <person name="Nolan M."/>
            <person name="Ohm R.A."/>
            <person name="Pangilinan J."/>
            <person name="Pereira M.F."/>
            <person name="Perotto S."/>
            <person name="Peter M."/>
            <person name="Pfister S."/>
            <person name="Riley R."/>
            <person name="Sitrit Y."/>
            <person name="Stielow J.B."/>
            <person name="Szollosi G."/>
            <person name="Zifcakova L."/>
            <person name="Stursova M."/>
            <person name="Spatafora J.W."/>
            <person name="Tedersoo L."/>
            <person name="Vaario L.M."/>
            <person name="Yamada A."/>
            <person name="Yan M."/>
            <person name="Wang P."/>
            <person name="Xu J."/>
            <person name="Bruns T."/>
            <person name="Baldrian P."/>
            <person name="Vilgalys R."/>
            <person name="Dunand C."/>
            <person name="Henrissat B."/>
            <person name="Grigoriev I.V."/>
            <person name="Hibbett D."/>
            <person name="Nagy L.G."/>
            <person name="Martin F.M."/>
        </authorList>
    </citation>
    <scope>NUCLEOTIDE SEQUENCE</scope>
    <source>
        <strain evidence="2">UP504</strain>
    </source>
</reference>
<evidence type="ECO:0000313" key="2">
    <source>
        <dbReference type="EMBL" id="KAF9510743.1"/>
    </source>
</evidence>
<name>A0A9P6DTN2_9AGAM</name>
<keyword evidence="3" id="KW-1185">Reference proteome</keyword>
<proteinExistence type="predicted"/>